<dbReference type="InterPro" id="IPR004105">
    <property type="entry name" value="CheA-like_dim"/>
</dbReference>
<dbReference type="PROSITE" id="PS50851">
    <property type="entry name" value="CHEW"/>
    <property type="match status" value="2"/>
</dbReference>
<dbReference type="Pfam" id="PF02518">
    <property type="entry name" value="HATPase_c"/>
    <property type="match status" value="1"/>
</dbReference>
<dbReference type="PROSITE" id="PS50109">
    <property type="entry name" value="HIS_KIN"/>
    <property type="match status" value="1"/>
</dbReference>
<dbReference type="Pfam" id="PF01584">
    <property type="entry name" value="CheW"/>
    <property type="match status" value="3"/>
</dbReference>
<dbReference type="PROSITE" id="PS50110">
    <property type="entry name" value="RESPONSE_REGULATORY"/>
    <property type="match status" value="1"/>
</dbReference>
<dbReference type="Gene3D" id="2.30.30.40">
    <property type="entry name" value="SH3 Domains"/>
    <property type="match status" value="1"/>
</dbReference>
<dbReference type="SMART" id="SM00073">
    <property type="entry name" value="HPT"/>
    <property type="match status" value="1"/>
</dbReference>
<dbReference type="SUPFAM" id="SSF50341">
    <property type="entry name" value="CheW-like"/>
    <property type="match status" value="3"/>
</dbReference>
<dbReference type="GO" id="GO:0005737">
    <property type="term" value="C:cytoplasm"/>
    <property type="evidence" value="ECO:0007669"/>
    <property type="project" value="InterPro"/>
</dbReference>
<keyword evidence="4" id="KW-0145">Chemotaxis</keyword>
<dbReference type="SMART" id="SM01231">
    <property type="entry name" value="H-kinase_dim"/>
    <property type="match status" value="1"/>
</dbReference>
<dbReference type="SUPFAM" id="SSF52172">
    <property type="entry name" value="CheY-like"/>
    <property type="match status" value="1"/>
</dbReference>
<dbReference type="Pfam" id="PF00072">
    <property type="entry name" value="Response_reg"/>
    <property type="match status" value="1"/>
</dbReference>
<dbReference type="Pfam" id="PF01627">
    <property type="entry name" value="Hpt"/>
    <property type="match status" value="1"/>
</dbReference>
<evidence type="ECO:0000256" key="4">
    <source>
        <dbReference type="ARBA" id="ARBA00022500"/>
    </source>
</evidence>
<evidence type="ECO:0000259" key="17">
    <source>
        <dbReference type="PROSITE" id="PS50851"/>
    </source>
</evidence>
<dbReference type="Gene3D" id="1.20.120.160">
    <property type="entry name" value="HPT domain"/>
    <property type="match status" value="1"/>
</dbReference>
<feature type="modified residue" description="4-aspartylphosphate" evidence="13">
    <location>
        <position position="1003"/>
    </location>
</feature>
<dbReference type="GO" id="GO:0006935">
    <property type="term" value="P:chemotaxis"/>
    <property type="evidence" value="ECO:0007669"/>
    <property type="project" value="UniProtKB-KW"/>
</dbReference>
<dbReference type="Gene3D" id="3.30.565.10">
    <property type="entry name" value="Histidine kinase-like ATPase, C-terminal domain"/>
    <property type="match status" value="1"/>
</dbReference>
<evidence type="ECO:0000256" key="14">
    <source>
        <dbReference type="SAM" id="MobiDB-lite"/>
    </source>
</evidence>
<feature type="domain" description="HPt" evidence="18">
    <location>
        <begin position="1"/>
        <end position="106"/>
    </location>
</feature>
<gene>
    <name evidence="19" type="ORF">HXW94_03195</name>
</gene>
<feature type="domain" description="Histidine kinase" evidence="15">
    <location>
        <begin position="381"/>
        <end position="587"/>
    </location>
</feature>
<dbReference type="FunFam" id="3.30.565.10:FF:000016">
    <property type="entry name" value="Chemotaxis protein CheA, putative"/>
    <property type="match status" value="1"/>
</dbReference>
<feature type="compositionally biased region" description="Basic and acidic residues" evidence="14">
    <location>
        <begin position="664"/>
        <end position="675"/>
    </location>
</feature>
<dbReference type="InterPro" id="IPR036097">
    <property type="entry name" value="HisK_dim/P_sf"/>
</dbReference>
<evidence type="ECO:0000259" key="15">
    <source>
        <dbReference type="PROSITE" id="PS50109"/>
    </source>
</evidence>
<dbReference type="SMART" id="SM00260">
    <property type="entry name" value="CheW"/>
    <property type="match status" value="2"/>
</dbReference>
<evidence type="ECO:0000256" key="6">
    <source>
        <dbReference type="ARBA" id="ARBA00022679"/>
    </source>
</evidence>
<dbReference type="Gene3D" id="3.40.50.2300">
    <property type="match status" value="1"/>
</dbReference>
<evidence type="ECO:0000256" key="11">
    <source>
        <dbReference type="ARBA" id="ARBA00035100"/>
    </source>
</evidence>
<evidence type="ECO:0000256" key="13">
    <source>
        <dbReference type="PROSITE-ProRule" id="PRU00169"/>
    </source>
</evidence>
<dbReference type="InterPro" id="IPR008207">
    <property type="entry name" value="Sig_transdc_His_kin_Hpt_dom"/>
</dbReference>
<dbReference type="RefSeq" id="WP_178365451.1">
    <property type="nucleotide sequence ID" value="NZ_JACADJ010000006.1"/>
</dbReference>
<feature type="domain" description="CheW-like" evidence="17">
    <location>
        <begin position="800"/>
        <end position="932"/>
    </location>
</feature>
<evidence type="ECO:0000256" key="12">
    <source>
        <dbReference type="PROSITE-ProRule" id="PRU00110"/>
    </source>
</evidence>
<dbReference type="InterPro" id="IPR002545">
    <property type="entry name" value="CheW-lke_dom"/>
</dbReference>
<keyword evidence="7" id="KW-0547">Nucleotide-binding</keyword>
<evidence type="ECO:0000256" key="1">
    <source>
        <dbReference type="ARBA" id="ARBA00000085"/>
    </source>
</evidence>
<dbReference type="EC" id="2.7.13.3" evidence="2"/>
<reference evidence="19 20" key="1">
    <citation type="submission" date="2020-06" db="EMBL/GenBank/DDBJ databases">
        <title>High-quality draft genome of sulfate reducer Desulfobacter latus type strain AcrS2 isolated from marine sediment.</title>
        <authorList>
            <person name="Hoppe M."/>
            <person name="Larsen C.K."/>
            <person name="Marshall I.P.G."/>
            <person name="Schramm A."/>
            <person name="Marietou A.G."/>
        </authorList>
    </citation>
    <scope>NUCLEOTIDE SEQUENCE [LARGE SCALE GENOMIC DNA]</scope>
    <source>
        <strain evidence="19 20">AcRS2</strain>
    </source>
</reference>
<dbReference type="InterPro" id="IPR036890">
    <property type="entry name" value="HATPase_C_sf"/>
</dbReference>
<comment type="function">
    <text evidence="11">Involved in the transmission of sensory signals from the chemoreceptors to the flagellar motors. CheA is autophosphorylated; it can transfer its phosphate group to either CheB or CheY.</text>
</comment>
<feature type="region of interest" description="Disordered" evidence="14">
    <location>
        <begin position="659"/>
        <end position="702"/>
    </location>
</feature>
<dbReference type="SMART" id="SM00387">
    <property type="entry name" value="HATPase_c"/>
    <property type="match status" value="1"/>
</dbReference>
<dbReference type="CDD" id="cd00088">
    <property type="entry name" value="HPT"/>
    <property type="match status" value="1"/>
</dbReference>
<protein>
    <recommendedName>
        <fullName evidence="3">Chemotaxis protein CheA</fullName>
        <ecNumber evidence="2">2.7.13.3</ecNumber>
    </recommendedName>
</protein>
<comment type="caution">
    <text evidence="19">The sequence shown here is derived from an EMBL/GenBank/DDBJ whole genome shotgun (WGS) entry which is preliminary data.</text>
</comment>
<evidence type="ECO:0000259" key="18">
    <source>
        <dbReference type="PROSITE" id="PS50894"/>
    </source>
</evidence>
<dbReference type="PRINTS" id="PR00344">
    <property type="entry name" value="BCTRLSENSOR"/>
</dbReference>
<keyword evidence="20" id="KW-1185">Reference proteome</keyword>
<dbReference type="InterPro" id="IPR011006">
    <property type="entry name" value="CheY-like_superfamily"/>
</dbReference>
<dbReference type="InterPro" id="IPR004358">
    <property type="entry name" value="Sig_transdc_His_kin-like_C"/>
</dbReference>
<dbReference type="InterPro" id="IPR051315">
    <property type="entry name" value="Bact_Chemotaxis_CheA"/>
</dbReference>
<dbReference type="Proteomes" id="UP000553343">
    <property type="component" value="Unassembled WGS sequence"/>
</dbReference>
<dbReference type="InterPro" id="IPR036061">
    <property type="entry name" value="CheW-like_dom_sf"/>
</dbReference>
<evidence type="ECO:0000313" key="19">
    <source>
        <dbReference type="EMBL" id="NWH04005.1"/>
    </source>
</evidence>
<dbReference type="PANTHER" id="PTHR43395:SF10">
    <property type="entry name" value="CHEMOTAXIS PROTEIN CHEA"/>
    <property type="match status" value="1"/>
</dbReference>
<dbReference type="GO" id="GO:0000155">
    <property type="term" value="F:phosphorelay sensor kinase activity"/>
    <property type="evidence" value="ECO:0007669"/>
    <property type="project" value="InterPro"/>
</dbReference>
<feature type="domain" description="Response regulatory" evidence="16">
    <location>
        <begin position="952"/>
        <end position="1070"/>
    </location>
</feature>
<comment type="catalytic activity">
    <reaction evidence="1">
        <text>ATP + protein L-histidine = ADP + protein N-phospho-L-histidine.</text>
        <dbReference type="EC" id="2.7.13.3"/>
    </reaction>
</comment>
<feature type="compositionally biased region" description="Basic and acidic residues" evidence="14">
    <location>
        <begin position="689"/>
        <end position="702"/>
    </location>
</feature>
<evidence type="ECO:0000256" key="5">
    <source>
        <dbReference type="ARBA" id="ARBA00022553"/>
    </source>
</evidence>
<evidence type="ECO:0000256" key="7">
    <source>
        <dbReference type="ARBA" id="ARBA00022741"/>
    </source>
</evidence>
<keyword evidence="9" id="KW-0067">ATP-binding</keyword>
<dbReference type="SUPFAM" id="SSF55874">
    <property type="entry name" value="ATPase domain of HSP90 chaperone/DNA topoisomerase II/histidine kinase"/>
    <property type="match status" value="1"/>
</dbReference>
<name>A0A850T548_9BACT</name>
<organism evidence="19 20">
    <name type="scientific">Desulfobacter latus</name>
    <dbReference type="NCBI Taxonomy" id="2292"/>
    <lineage>
        <taxon>Bacteria</taxon>
        <taxon>Pseudomonadati</taxon>
        <taxon>Thermodesulfobacteriota</taxon>
        <taxon>Desulfobacteria</taxon>
        <taxon>Desulfobacterales</taxon>
        <taxon>Desulfobacteraceae</taxon>
        <taxon>Desulfobacter</taxon>
    </lineage>
</organism>
<dbReference type="InterPro" id="IPR001789">
    <property type="entry name" value="Sig_transdc_resp-reg_receiver"/>
</dbReference>
<keyword evidence="5 13" id="KW-0597">Phosphoprotein</keyword>
<feature type="domain" description="CheW-like" evidence="17">
    <location>
        <begin position="589"/>
        <end position="776"/>
    </location>
</feature>
<dbReference type="InterPro" id="IPR003594">
    <property type="entry name" value="HATPase_dom"/>
</dbReference>
<dbReference type="SUPFAM" id="SSF47226">
    <property type="entry name" value="Histidine-containing phosphotransfer domain, HPT domain"/>
    <property type="match status" value="1"/>
</dbReference>
<dbReference type="AlphaFoldDB" id="A0A850T548"/>
<keyword evidence="10" id="KW-0902">Two-component regulatory system</keyword>
<dbReference type="Gene3D" id="1.10.287.560">
    <property type="entry name" value="Histidine kinase CheA-like, homodimeric domain"/>
    <property type="match status" value="1"/>
</dbReference>
<dbReference type="SMART" id="SM00448">
    <property type="entry name" value="REC"/>
    <property type="match status" value="1"/>
</dbReference>
<evidence type="ECO:0000313" key="20">
    <source>
        <dbReference type="Proteomes" id="UP000553343"/>
    </source>
</evidence>
<dbReference type="Pfam" id="PF02895">
    <property type="entry name" value="H-kinase_dim"/>
    <property type="match status" value="1"/>
</dbReference>
<dbReference type="EMBL" id="JACADJ010000006">
    <property type="protein sequence ID" value="NWH04005.1"/>
    <property type="molecule type" value="Genomic_DNA"/>
</dbReference>
<dbReference type="InterPro" id="IPR036641">
    <property type="entry name" value="HPT_dom_sf"/>
</dbReference>
<proteinExistence type="predicted"/>
<accession>A0A850T548</accession>
<evidence type="ECO:0000256" key="9">
    <source>
        <dbReference type="ARBA" id="ARBA00022840"/>
    </source>
</evidence>
<feature type="modified residue" description="Phosphohistidine" evidence="12">
    <location>
        <position position="49"/>
    </location>
</feature>
<dbReference type="InterPro" id="IPR005467">
    <property type="entry name" value="His_kinase_dom"/>
</dbReference>
<evidence type="ECO:0000256" key="2">
    <source>
        <dbReference type="ARBA" id="ARBA00012438"/>
    </source>
</evidence>
<evidence type="ECO:0000256" key="10">
    <source>
        <dbReference type="ARBA" id="ARBA00023012"/>
    </source>
</evidence>
<evidence type="ECO:0000256" key="8">
    <source>
        <dbReference type="ARBA" id="ARBA00022777"/>
    </source>
</evidence>
<dbReference type="InterPro" id="IPR037006">
    <property type="entry name" value="CheA-like_homodim_sf"/>
</dbReference>
<dbReference type="CDD" id="cd16916">
    <property type="entry name" value="HATPase_CheA-like"/>
    <property type="match status" value="1"/>
</dbReference>
<dbReference type="Gene3D" id="2.40.50.180">
    <property type="entry name" value="CheA-289, Domain 4"/>
    <property type="match status" value="1"/>
</dbReference>
<keyword evidence="8" id="KW-0418">Kinase</keyword>
<dbReference type="SUPFAM" id="SSF47384">
    <property type="entry name" value="Homodimeric domain of signal transducing histidine kinase"/>
    <property type="match status" value="1"/>
</dbReference>
<keyword evidence="6" id="KW-0808">Transferase</keyword>
<evidence type="ECO:0000259" key="16">
    <source>
        <dbReference type="PROSITE" id="PS50110"/>
    </source>
</evidence>
<evidence type="ECO:0000256" key="3">
    <source>
        <dbReference type="ARBA" id="ARBA00021495"/>
    </source>
</evidence>
<dbReference type="PROSITE" id="PS50894">
    <property type="entry name" value="HPT"/>
    <property type="match status" value="1"/>
</dbReference>
<sequence>MFEDDETLQMYIEESLDHLADIESDLLTIEEGGANIDIDLVNNVFRAAHSVKGGAGFMGLTTIKNLAHHLENVLGMIRNRELIPDSKKISILLKGFDELESLLNNIQTSNDIDISAHIQALENITSASAPEPAQQETIQQEEQEAGQIEALADIALQDGRKFQQVALKGIETSKAEGKNIFLVEYDLIGDFQQQSKNPMAVLNNLCKTGTLIETRIDITGAGTLSDPGMPGKIPFQILLASIIEYDMAETLFGVANQCIHIITDDMISAIAGRADEIPPPLPQPIETVEATPQPAVAVHPVPVNTPAPASEKQPDKPAIMETPVAKAQEKDGTTGGKTQSSLRVNVGLLDTLMNLAGELVLSRNQLLQGVNSSNVKATELSSQRIDMITSELQEAIMRTRMQPIANILNKFTRVVRDLSHQLGKSIELEIEGKDVELDKTILESINDPLTHLVRNSVDHGIETPMEREQMGKKGTGKIILKAFHDAGQVNIVISDDGRGLDPDKISSSAIAKGLISESRVEEMSDKQKTELIFLPGFSTAKEVTDVSGRGVGMDVVVTNIEALGGIIELDSTPGQGTDIQIKLPLTLAIIPSQITSVGNERYAVPQVNLNELLRIPASQIKEKIEKVGDADVVRLRGELLPLLNLADMLGIQRTFVDPETGEEREERRARISDRRSKVHIPGESSNLKEQAKEETKRAKSDRRYHASSAINIAVVSAGAFKYGLVVDQLHDSEEIVVKPVGRHLKKCTAYAGATIMGDGKVALILDISNLAQMAELSAVAEAGRNAAKTAEEEAAARADKVALLTFKNNEKEHFAAPLSIVERIERIKTSDIEQIGDLKVVQYRGGSLPLYELSQVANVEQLPERDQREVIVFKVKDREIGLMVTPPVDAQEVVLNVDSATLKQPAVSGSMIINNHTTLLVDIFELVKTLNPEWFDAEAQAAATMAEDGEKILLFAEDSAFFRNQVKQFMVEDGFKVIEAEDGLIAWELLKERVEEIDLVVTDLEMPNMDGFELTKRIKSDPSYSHLGVIALTSLASEAHIEKGKSVGIDEYEIKLDREKLMAVIRQHTNL</sequence>
<dbReference type="GO" id="GO:0005524">
    <property type="term" value="F:ATP binding"/>
    <property type="evidence" value="ECO:0007669"/>
    <property type="project" value="UniProtKB-KW"/>
</dbReference>
<dbReference type="PANTHER" id="PTHR43395">
    <property type="entry name" value="SENSOR HISTIDINE KINASE CHEA"/>
    <property type="match status" value="1"/>
</dbReference>